<evidence type="ECO:0000259" key="10">
    <source>
        <dbReference type="PROSITE" id="PS50103"/>
    </source>
</evidence>
<dbReference type="PANTHER" id="PTHR14738:SF29">
    <property type="entry name" value="ZINC FINGER CCCH DOMAIN-CONTAINING PROTEIN 14"/>
    <property type="match status" value="1"/>
</dbReference>
<keyword evidence="7 9" id="KW-0862">Zinc</keyword>
<reference evidence="12" key="1">
    <citation type="submission" date="2025-08" db="UniProtKB">
        <authorList>
            <consortium name="RefSeq"/>
        </authorList>
    </citation>
    <scope>IDENTIFICATION</scope>
    <source>
        <tissue evidence="12">Entire body</tissue>
    </source>
</reference>
<dbReference type="Pfam" id="PF14608">
    <property type="entry name" value="zf-CCCH_2"/>
    <property type="match status" value="5"/>
</dbReference>
<feature type="domain" description="C3H1-type" evidence="10">
    <location>
        <begin position="209"/>
        <end position="242"/>
    </location>
</feature>
<evidence type="ECO:0000256" key="9">
    <source>
        <dbReference type="PROSITE-ProRule" id="PRU00723"/>
    </source>
</evidence>
<evidence type="ECO:0000256" key="3">
    <source>
        <dbReference type="ARBA" id="ARBA00015071"/>
    </source>
</evidence>
<dbReference type="RefSeq" id="XP_025831766.1">
    <property type="nucleotide sequence ID" value="XM_025975981.1"/>
</dbReference>
<dbReference type="CTD" id="4665"/>
<evidence type="ECO:0000256" key="2">
    <source>
        <dbReference type="ARBA" id="ARBA00008423"/>
    </source>
</evidence>
<dbReference type="GO" id="GO:0008270">
    <property type="term" value="F:zinc ion binding"/>
    <property type="evidence" value="ECO:0007669"/>
    <property type="project" value="UniProtKB-KW"/>
</dbReference>
<feature type="zinc finger region" description="C3H1-type" evidence="9">
    <location>
        <begin position="209"/>
        <end position="242"/>
    </location>
</feature>
<evidence type="ECO:0000256" key="1">
    <source>
        <dbReference type="ARBA" id="ARBA00004123"/>
    </source>
</evidence>
<dbReference type="GO" id="GO:0005634">
    <property type="term" value="C:nucleus"/>
    <property type="evidence" value="ECO:0007669"/>
    <property type="project" value="UniProtKB-SubCell"/>
</dbReference>
<dbReference type="GO" id="GO:0008143">
    <property type="term" value="F:poly(A) binding"/>
    <property type="evidence" value="ECO:0007669"/>
    <property type="project" value="InterPro"/>
</dbReference>
<evidence type="ECO:0000256" key="6">
    <source>
        <dbReference type="ARBA" id="ARBA00022771"/>
    </source>
</evidence>
<name>A0A7F5R717_AGRPL</name>
<gene>
    <name evidence="12" type="primary">LOC112904863</name>
</gene>
<dbReference type="InterPro" id="IPR040366">
    <property type="entry name" value="Nab2/ZC3H14"/>
</dbReference>
<dbReference type="Proteomes" id="UP000192223">
    <property type="component" value="Unplaced"/>
</dbReference>
<organism evidence="11 12">
    <name type="scientific">Agrilus planipennis</name>
    <name type="common">Emerald ash borer</name>
    <name type="synonym">Agrilus marcopoli</name>
    <dbReference type="NCBI Taxonomy" id="224129"/>
    <lineage>
        <taxon>Eukaryota</taxon>
        <taxon>Metazoa</taxon>
        <taxon>Ecdysozoa</taxon>
        <taxon>Arthropoda</taxon>
        <taxon>Hexapoda</taxon>
        <taxon>Insecta</taxon>
        <taxon>Pterygota</taxon>
        <taxon>Neoptera</taxon>
        <taxon>Endopterygota</taxon>
        <taxon>Coleoptera</taxon>
        <taxon>Polyphaga</taxon>
        <taxon>Elateriformia</taxon>
        <taxon>Buprestoidea</taxon>
        <taxon>Buprestidae</taxon>
        <taxon>Agrilinae</taxon>
        <taxon>Agrilus</taxon>
    </lineage>
</organism>
<dbReference type="PROSITE" id="PS50103">
    <property type="entry name" value="ZF_C3H1"/>
    <property type="match status" value="2"/>
</dbReference>
<dbReference type="AlphaFoldDB" id="A0A7F5R717"/>
<dbReference type="InParanoid" id="A0A7F5R717"/>
<dbReference type="GeneID" id="112904863"/>
<dbReference type="PANTHER" id="PTHR14738">
    <property type="entry name" value="ZINC FINGER CCCH DOMAIN-CONTAINING PROTEIN 14"/>
    <property type="match status" value="1"/>
</dbReference>
<dbReference type="SMART" id="SM00356">
    <property type="entry name" value="ZnF_C3H1"/>
    <property type="match status" value="3"/>
</dbReference>
<accession>A0A7F5R717</accession>
<dbReference type="Gene3D" id="4.10.1000.30">
    <property type="match status" value="2"/>
</dbReference>
<feature type="zinc finger region" description="C3H1-type" evidence="9">
    <location>
        <begin position="151"/>
        <end position="171"/>
    </location>
</feature>
<keyword evidence="5" id="KW-0677">Repeat</keyword>
<evidence type="ECO:0000313" key="12">
    <source>
        <dbReference type="RefSeq" id="XP_025831766.1"/>
    </source>
</evidence>
<keyword evidence="4 9" id="KW-0479">Metal-binding</keyword>
<dbReference type="InterPro" id="IPR000571">
    <property type="entry name" value="Znf_CCCH"/>
</dbReference>
<dbReference type="GO" id="GO:0043488">
    <property type="term" value="P:regulation of mRNA stability"/>
    <property type="evidence" value="ECO:0007669"/>
    <property type="project" value="InterPro"/>
</dbReference>
<evidence type="ECO:0000256" key="8">
    <source>
        <dbReference type="ARBA" id="ARBA00023242"/>
    </source>
</evidence>
<dbReference type="OrthoDB" id="5589010at2759"/>
<evidence type="ECO:0000256" key="4">
    <source>
        <dbReference type="ARBA" id="ARBA00022723"/>
    </source>
</evidence>
<proteinExistence type="inferred from homology"/>
<comment type="subcellular location">
    <subcellularLocation>
        <location evidence="1">Nucleus</location>
    </subcellularLocation>
</comment>
<comment type="similarity">
    <text evidence="2">Belongs to the ZC3H14 family.</text>
</comment>
<evidence type="ECO:0000256" key="5">
    <source>
        <dbReference type="ARBA" id="ARBA00022737"/>
    </source>
</evidence>
<evidence type="ECO:0000256" key="7">
    <source>
        <dbReference type="ARBA" id="ARBA00022833"/>
    </source>
</evidence>
<keyword evidence="8" id="KW-0539">Nucleus</keyword>
<keyword evidence="11" id="KW-1185">Reference proteome</keyword>
<evidence type="ECO:0000313" key="11">
    <source>
        <dbReference type="Proteomes" id="UP000192223"/>
    </source>
</evidence>
<sequence length="252" mass="29253">MDDRDASSSDDEKLKYVPKPLKRKLVEDKEHEYVPTYKEANPTDTLSNDGDHTKTTLHHRFVITLDGINKNKCKEIKTLRCPNILAKTELENIQSLNRKNSPIIFAEKKTEIPEALPIVHQPTILKVKERCKYWPVCNKGEKCEYLHPNTLCKNFPRCKFGDKCLYLHPPCKFENSCTKKDCPFSHLPKSCLNGPFLPSQLQQCKFFPNCSNAHCTFYHPRPCRFGKFCKNKSECNFLHSPVPPKQSLTWRN</sequence>
<dbReference type="GO" id="GO:0005737">
    <property type="term" value="C:cytoplasm"/>
    <property type="evidence" value="ECO:0007669"/>
    <property type="project" value="TreeGrafter"/>
</dbReference>
<keyword evidence="6 9" id="KW-0863">Zinc-finger</keyword>
<feature type="domain" description="C3H1-type" evidence="10">
    <location>
        <begin position="151"/>
        <end position="171"/>
    </location>
</feature>
<dbReference type="KEGG" id="apln:112904863"/>
<protein>
    <recommendedName>
        <fullName evidence="3">Zinc finger CCCH domain-containing protein 14</fullName>
    </recommendedName>
</protein>